<dbReference type="SMART" id="SM00700">
    <property type="entry name" value="JHBP"/>
    <property type="match status" value="1"/>
</dbReference>
<accession>A0AAN7SQS5</accession>
<sequence length="287" mass="32340">MYLKLFFFLLSTILLVKTTLAVDSNHTTLLKENSARLFEDVISKAVECIRQFLINGIEGFSLDPLEYPFYRLDLDTPSISSSLNLTNIFVGGLASFTLDKGTVSVFPQTKAEIALSFGQIKVKTDYDGDMKIADLLKLFGKGSFSLQFDNLKVSVVAVVNLIPLSIKELNLQIQLPSTKAVITGLFNNEYMSDLISRQMSETLTQLAQEQQTNFNNLINELLKQLLNLRIVPVLENLNFDELVEMAQNDAFSCDLGVQTAFRLFYESMNDVLAQSNINLNNYFNLKR</sequence>
<dbReference type="EMBL" id="JARPUR010000003">
    <property type="protein sequence ID" value="KAK4878925.1"/>
    <property type="molecule type" value="Genomic_DNA"/>
</dbReference>
<dbReference type="InterPro" id="IPR010562">
    <property type="entry name" value="Haemolymph_juvenile_hormone-bd"/>
</dbReference>
<protein>
    <submittedName>
        <fullName evidence="2">Uncharacterized protein</fullName>
    </submittedName>
</protein>
<dbReference type="AlphaFoldDB" id="A0AAN7SQS5"/>
<keyword evidence="3" id="KW-1185">Reference proteome</keyword>
<dbReference type="InterPro" id="IPR038606">
    <property type="entry name" value="To_sf"/>
</dbReference>
<dbReference type="Proteomes" id="UP001353858">
    <property type="component" value="Unassembled WGS sequence"/>
</dbReference>
<keyword evidence="1" id="KW-0732">Signal</keyword>
<comment type="caution">
    <text evidence="2">The sequence shown here is derived from an EMBL/GenBank/DDBJ whole genome shotgun (WGS) entry which is preliminary data.</text>
</comment>
<evidence type="ECO:0000313" key="2">
    <source>
        <dbReference type="EMBL" id="KAK4878925.1"/>
    </source>
</evidence>
<dbReference type="PANTHER" id="PTHR11008">
    <property type="entry name" value="PROTEIN TAKEOUT-LIKE PROTEIN"/>
    <property type="match status" value="1"/>
</dbReference>
<name>A0AAN7SQS5_9COLE</name>
<dbReference type="GO" id="GO:0005615">
    <property type="term" value="C:extracellular space"/>
    <property type="evidence" value="ECO:0007669"/>
    <property type="project" value="TreeGrafter"/>
</dbReference>
<reference evidence="3" key="1">
    <citation type="submission" date="2023-01" db="EMBL/GenBank/DDBJ databases">
        <title>Key to firefly adult light organ development and bioluminescence: homeobox transcription factors regulate luciferase expression and transportation to peroxisome.</title>
        <authorList>
            <person name="Fu X."/>
        </authorList>
    </citation>
    <scope>NUCLEOTIDE SEQUENCE [LARGE SCALE GENOMIC DNA]</scope>
</reference>
<proteinExistence type="predicted"/>
<organism evidence="2 3">
    <name type="scientific">Aquatica leii</name>
    <dbReference type="NCBI Taxonomy" id="1421715"/>
    <lineage>
        <taxon>Eukaryota</taxon>
        <taxon>Metazoa</taxon>
        <taxon>Ecdysozoa</taxon>
        <taxon>Arthropoda</taxon>
        <taxon>Hexapoda</taxon>
        <taxon>Insecta</taxon>
        <taxon>Pterygota</taxon>
        <taxon>Neoptera</taxon>
        <taxon>Endopterygota</taxon>
        <taxon>Coleoptera</taxon>
        <taxon>Polyphaga</taxon>
        <taxon>Elateriformia</taxon>
        <taxon>Elateroidea</taxon>
        <taxon>Lampyridae</taxon>
        <taxon>Luciolinae</taxon>
        <taxon>Aquatica</taxon>
    </lineage>
</organism>
<dbReference type="Pfam" id="PF06585">
    <property type="entry name" value="JHBP"/>
    <property type="match status" value="1"/>
</dbReference>
<feature type="signal peptide" evidence="1">
    <location>
        <begin position="1"/>
        <end position="21"/>
    </location>
</feature>
<dbReference type="PANTHER" id="PTHR11008:SF29">
    <property type="entry name" value="IP17226P"/>
    <property type="match status" value="1"/>
</dbReference>
<dbReference type="Gene3D" id="3.15.10.30">
    <property type="entry name" value="Haemolymph juvenile hormone binding protein"/>
    <property type="match status" value="1"/>
</dbReference>
<feature type="chain" id="PRO_5042889677" evidence="1">
    <location>
        <begin position="22"/>
        <end position="287"/>
    </location>
</feature>
<evidence type="ECO:0000256" key="1">
    <source>
        <dbReference type="SAM" id="SignalP"/>
    </source>
</evidence>
<evidence type="ECO:0000313" key="3">
    <source>
        <dbReference type="Proteomes" id="UP001353858"/>
    </source>
</evidence>
<gene>
    <name evidence="2" type="ORF">RN001_007071</name>
</gene>